<comment type="caution">
    <text evidence="2">The sequence shown here is derived from an EMBL/GenBank/DDBJ whole genome shotgun (WGS) entry which is preliminary data.</text>
</comment>
<feature type="region of interest" description="Disordered" evidence="1">
    <location>
        <begin position="186"/>
        <end position="211"/>
    </location>
</feature>
<feature type="compositionally biased region" description="Low complexity" evidence="1">
    <location>
        <begin position="65"/>
        <end position="84"/>
    </location>
</feature>
<protein>
    <submittedName>
        <fullName evidence="2">Uncharacterized protein</fullName>
    </submittedName>
</protein>
<accession>A0A1V9YAF9</accession>
<reference evidence="2 3" key="1">
    <citation type="journal article" date="2014" name="Genome Biol. Evol.">
        <title>The secreted proteins of Achlya hypogyna and Thraustotheca clavata identify the ancestral oomycete secretome and reveal gene acquisitions by horizontal gene transfer.</title>
        <authorList>
            <person name="Misner I."/>
            <person name="Blouin N."/>
            <person name="Leonard G."/>
            <person name="Richards T.A."/>
            <person name="Lane C.E."/>
        </authorList>
    </citation>
    <scope>NUCLEOTIDE SEQUENCE [LARGE SCALE GENOMIC DNA]</scope>
    <source>
        <strain evidence="2 3">ATCC 48635</strain>
    </source>
</reference>
<dbReference type="EMBL" id="JNBR01002424">
    <property type="protein sequence ID" value="OQR82707.1"/>
    <property type="molecule type" value="Genomic_DNA"/>
</dbReference>
<evidence type="ECO:0000256" key="1">
    <source>
        <dbReference type="SAM" id="MobiDB-lite"/>
    </source>
</evidence>
<feature type="compositionally biased region" description="Polar residues" evidence="1">
    <location>
        <begin position="135"/>
        <end position="149"/>
    </location>
</feature>
<feature type="region of interest" description="Disordered" evidence="1">
    <location>
        <begin position="127"/>
        <end position="149"/>
    </location>
</feature>
<organism evidence="2 3">
    <name type="scientific">Achlya hypogyna</name>
    <name type="common">Oomycete</name>
    <name type="synonym">Protoachlya hypogyna</name>
    <dbReference type="NCBI Taxonomy" id="1202772"/>
    <lineage>
        <taxon>Eukaryota</taxon>
        <taxon>Sar</taxon>
        <taxon>Stramenopiles</taxon>
        <taxon>Oomycota</taxon>
        <taxon>Saprolegniomycetes</taxon>
        <taxon>Saprolegniales</taxon>
        <taxon>Achlyaceae</taxon>
        <taxon>Achlya</taxon>
    </lineage>
</organism>
<gene>
    <name evidence="2" type="ORF">ACHHYP_15630</name>
</gene>
<keyword evidence="3" id="KW-1185">Reference proteome</keyword>
<evidence type="ECO:0000313" key="3">
    <source>
        <dbReference type="Proteomes" id="UP000243579"/>
    </source>
</evidence>
<dbReference type="AlphaFoldDB" id="A0A1V9YAF9"/>
<proteinExistence type="predicted"/>
<sequence>MTARDLRSYMRETTSSRVKTAPVRPDFLRKHQSMRTQQGKDKSSPAPAPMRWRSANAHTMGPGRAVSLPTPSAATATQSTVAAPLRTPPKPVRSRGELLKEFQEARSAFTTGQKEWLDRLSQLMAELDSPEDSCDNNNAPESPGTQPTTGELQAFYEAAMVDLQNQVRTLTTKLSVVRAECARELAAETEARERSRREKDEEKERAARRDLESEIQSLLDENRSLQGENETIGQALEDARAQLSRLEQLAPITEGHEDDDIAALRKDNEELRTLLQLANSNISRDEETIMRLKRQLAIAKNAPETSRKSNQEDALLPVLPPQRRAKLSKTTPTKRLLFG</sequence>
<feature type="compositionally biased region" description="Basic and acidic residues" evidence="1">
    <location>
        <begin position="1"/>
        <end position="10"/>
    </location>
</feature>
<dbReference type="OrthoDB" id="76183at2759"/>
<name>A0A1V9YAF9_ACHHY</name>
<evidence type="ECO:0000313" key="2">
    <source>
        <dbReference type="EMBL" id="OQR82707.1"/>
    </source>
</evidence>
<dbReference type="Proteomes" id="UP000243579">
    <property type="component" value="Unassembled WGS sequence"/>
</dbReference>
<feature type="region of interest" description="Disordered" evidence="1">
    <location>
        <begin position="1"/>
        <end position="93"/>
    </location>
</feature>